<comment type="similarity">
    <text evidence="2">Belongs to the purine-cytosine permease (2.A.39) family.</text>
</comment>
<reference evidence="7 8" key="1">
    <citation type="submission" date="2023-01" db="EMBL/GenBank/DDBJ databases">
        <title>Psychrosphaera sp. nov., isolated from marine algae.</title>
        <authorList>
            <person name="Bayburt H."/>
            <person name="Choi B.J."/>
            <person name="Kim J.M."/>
            <person name="Choi D.G."/>
            <person name="Jeon C.O."/>
        </authorList>
    </citation>
    <scope>NUCLEOTIDE SEQUENCE [LARGE SCALE GENOMIC DNA]</scope>
    <source>
        <strain evidence="7 8">G1-22</strain>
    </source>
</reference>
<feature type="transmembrane region" description="Helical" evidence="6">
    <location>
        <begin position="137"/>
        <end position="159"/>
    </location>
</feature>
<protein>
    <submittedName>
        <fullName evidence="7">Cytosine permease</fullName>
    </submittedName>
</protein>
<evidence type="ECO:0000256" key="1">
    <source>
        <dbReference type="ARBA" id="ARBA00004141"/>
    </source>
</evidence>
<keyword evidence="4 6" id="KW-1133">Transmembrane helix</keyword>
<evidence type="ECO:0000256" key="4">
    <source>
        <dbReference type="ARBA" id="ARBA00022989"/>
    </source>
</evidence>
<evidence type="ECO:0000256" key="3">
    <source>
        <dbReference type="ARBA" id="ARBA00022692"/>
    </source>
</evidence>
<feature type="transmembrane region" description="Helical" evidence="6">
    <location>
        <begin position="204"/>
        <end position="222"/>
    </location>
</feature>
<organism evidence="7 8">
    <name type="scientific">Psychrosphaera algicola</name>
    <dbReference type="NCBI Taxonomy" id="3023714"/>
    <lineage>
        <taxon>Bacteria</taxon>
        <taxon>Pseudomonadati</taxon>
        <taxon>Pseudomonadota</taxon>
        <taxon>Gammaproteobacteria</taxon>
        <taxon>Alteromonadales</taxon>
        <taxon>Pseudoalteromonadaceae</taxon>
        <taxon>Psychrosphaera</taxon>
    </lineage>
</organism>
<feature type="transmembrane region" description="Helical" evidence="6">
    <location>
        <begin position="98"/>
        <end position="117"/>
    </location>
</feature>
<accession>A0ABT5FII2</accession>
<keyword evidence="5 6" id="KW-0472">Membrane</keyword>
<proteinExistence type="inferred from homology"/>
<keyword evidence="8" id="KW-1185">Reference proteome</keyword>
<evidence type="ECO:0000256" key="5">
    <source>
        <dbReference type="ARBA" id="ARBA00023136"/>
    </source>
</evidence>
<dbReference type="EMBL" id="JAQOMS010000002">
    <property type="protein sequence ID" value="MDC2890994.1"/>
    <property type="molecule type" value="Genomic_DNA"/>
</dbReference>
<feature type="transmembrane region" description="Helical" evidence="6">
    <location>
        <begin position="311"/>
        <end position="328"/>
    </location>
</feature>
<dbReference type="RefSeq" id="WP_272182044.1">
    <property type="nucleotide sequence ID" value="NZ_JAQOMS010000002.1"/>
</dbReference>
<dbReference type="PANTHER" id="PTHR30569:SF0">
    <property type="entry name" value="CYTOSINE PERMEASE"/>
    <property type="match status" value="1"/>
</dbReference>
<dbReference type="Pfam" id="PF02133">
    <property type="entry name" value="Transp_cyt_pur"/>
    <property type="match status" value="1"/>
</dbReference>
<dbReference type="PANTHER" id="PTHR30569">
    <property type="entry name" value="CYTOSINE TRANSPORTER CODB"/>
    <property type="match status" value="1"/>
</dbReference>
<sequence>MAKHDDVIQNYTTTPVPLNKTVGGVGIGMINGNLAFAVPGLITGLEIGTSLGFKDSLMVFILGGFILSILGYVTGLVGRYNRITSYMTMKFVFGIKGANLISFAFVLSLLGWYGVNIDLFSEVSLALLQQEFDLSPPVWLLEICLGIVITITTIWGFTLLEKVSNLFVPILALILVFMLYQTLTWQGPTSTSTFIPYELSFGEAVSAVVGSFIVSVVLMPDFTRFAKTNKDTAISSFLPFLGLSSFVYIVSAMSGILLMESDVLNVMLTLGLGFFAFTLLIISSWVTNVVNLYSIGLGLSSVFTKIAERKLVVIAGLFGTAASTLNLLDSFTDFLFSLAIIFTPVAAIYVVDFLS</sequence>
<gene>
    <name evidence="7" type="ORF">PN838_22515</name>
</gene>
<feature type="transmembrane region" description="Helical" evidence="6">
    <location>
        <begin position="264"/>
        <end position="290"/>
    </location>
</feature>
<feature type="transmembrane region" description="Helical" evidence="6">
    <location>
        <begin position="334"/>
        <end position="354"/>
    </location>
</feature>
<evidence type="ECO:0000256" key="6">
    <source>
        <dbReference type="SAM" id="Phobius"/>
    </source>
</evidence>
<dbReference type="Proteomes" id="UP001528411">
    <property type="component" value="Unassembled WGS sequence"/>
</dbReference>
<dbReference type="InterPro" id="IPR001248">
    <property type="entry name" value="Pur-cyt_permease"/>
</dbReference>
<feature type="transmembrane region" description="Helical" evidence="6">
    <location>
        <begin position="57"/>
        <end position="77"/>
    </location>
</feature>
<comment type="caution">
    <text evidence="7">The sequence shown here is derived from an EMBL/GenBank/DDBJ whole genome shotgun (WGS) entry which is preliminary data.</text>
</comment>
<dbReference type="Gene3D" id="1.10.4160.10">
    <property type="entry name" value="Hydantoin permease"/>
    <property type="match status" value="1"/>
</dbReference>
<name>A0ABT5FII2_9GAMM</name>
<feature type="transmembrane region" description="Helical" evidence="6">
    <location>
        <begin position="234"/>
        <end position="258"/>
    </location>
</feature>
<dbReference type="InterPro" id="IPR030191">
    <property type="entry name" value="CodB"/>
</dbReference>
<evidence type="ECO:0000313" key="8">
    <source>
        <dbReference type="Proteomes" id="UP001528411"/>
    </source>
</evidence>
<evidence type="ECO:0000313" key="7">
    <source>
        <dbReference type="EMBL" id="MDC2890994.1"/>
    </source>
</evidence>
<evidence type="ECO:0000256" key="2">
    <source>
        <dbReference type="ARBA" id="ARBA00008974"/>
    </source>
</evidence>
<keyword evidence="3 6" id="KW-0812">Transmembrane</keyword>
<feature type="transmembrane region" description="Helical" evidence="6">
    <location>
        <begin position="166"/>
        <end position="184"/>
    </location>
</feature>
<comment type="subcellular location">
    <subcellularLocation>
        <location evidence="1">Membrane</location>
        <topology evidence="1">Multi-pass membrane protein</topology>
    </subcellularLocation>
</comment>